<dbReference type="EMBL" id="LCPJ01000005">
    <property type="protein sequence ID" value="KKU96026.1"/>
    <property type="molecule type" value="Genomic_DNA"/>
</dbReference>
<dbReference type="InterPro" id="IPR027417">
    <property type="entry name" value="P-loop_NTPase"/>
</dbReference>
<proteinExistence type="predicted"/>
<name>A0A0G1UPL0_9BACT</name>
<evidence type="ECO:0000313" key="1">
    <source>
        <dbReference type="EMBL" id="KKU96026.1"/>
    </source>
</evidence>
<comment type="caution">
    <text evidence="1">The sequence shown here is derived from an EMBL/GenBank/DDBJ whole genome shotgun (WGS) entry which is preliminary data.</text>
</comment>
<dbReference type="Proteomes" id="UP000034661">
    <property type="component" value="Unassembled WGS sequence"/>
</dbReference>
<organism evidence="1 2">
    <name type="scientific">Candidatus Gottesmanbacteria bacterium GW2011_GWA1_48_13</name>
    <dbReference type="NCBI Taxonomy" id="1618439"/>
    <lineage>
        <taxon>Bacteria</taxon>
        <taxon>Candidatus Gottesmaniibacteriota</taxon>
    </lineage>
</organism>
<evidence type="ECO:0000313" key="2">
    <source>
        <dbReference type="Proteomes" id="UP000034661"/>
    </source>
</evidence>
<reference evidence="1 2" key="1">
    <citation type="journal article" date="2015" name="Nature">
        <title>rRNA introns, odd ribosomes, and small enigmatic genomes across a large radiation of phyla.</title>
        <authorList>
            <person name="Brown C.T."/>
            <person name="Hug L.A."/>
            <person name="Thomas B.C."/>
            <person name="Sharon I."/>
            <person name="Castelle C.J."/>
            <person name="Singh A."/>
            <person name="Wilkins M.J."/>
            <person name="Williams K.H."/>
            <person name="Banfield J.F."/>
        </authorList>
    </citation>
    <scope>NUCLEOTIDE SEQUENCE [LARGE SCALE GENOMIC DNA]</scope>
</reference>
<protein>
    <recommendedName>
        <fullName evidence="3">DNA polymerase III delta N-terminal domain-containing protein</fullName>
    </recommendedName>
</protein>
<accession>A0A0G1UPL0</accession>
<dbReference type="Gene3D" id="3.40.50.300">
    <property type="entry name" value="P-loop containing nucleotide triphosphate hydrolases"/>
    <property type="match status" value="1"/>
</dbReference>
<dbReference type="AlphaFoldDB" id="A0A0G1UPL0"/>
<sequence length="181" mass="20333">MLILHGANQVASRSAFLIAKEGKPILQFMGSDLTLDQLVNAVETNSLFGQVNTVVIEGIFSQRPSTNKKAILDYFESHQDADIIIWESKDVTSQVKNFKNVQKFDLPKYIFAFLDNPTVLGLQQVLQTMPPEQILASLATRGYKRVNTKWLASLLDLDFKLKSGILPYDLTTALELWCAKL</sequence>
<evidence type="ECO:0008006" key="3">
    <source>
        <dbReference type="Google" id="ProtNLM"/>
    </source>
</evidence>
<gene>
    <name evidence="1" type="ORF">UY27_C0005G0003</name>
</gene>